<dbReference type="EMBL" id="CACRXK020016692">
    <property type="protein sequence ID" value="CAB4030183.1"/>
    <property type="molecule type" value="Genomic_DNA"/>
</dbReference>
<dbReference type="AlphaFoldDB" id="A0A7D9JI20"/>
<accession>A0A7D9JI20</accession>
<keyword evidence="2" id="KW-1185">Reference proteome</keyword>
<sequence length="55" mass="6426">MDKFEQIYDRKLTPLLAKFDQLNDKVDDALSSLSFLSEKYEEIKGKVSQLEESNK</sequence>
<gene>
    <name evidence="1" type="ORF">PACLA_8A087082</name>
</gene>
<organism evidence="1 2">
    <name type="scientific">Paramuricea clavata</name>
    <name type="common">Red gorgonian</name>
    <name type="synonym">Violescent sea-whip</name>
    <dbReference type="NCBI Taxonomy" id="317549"/>
    <lineage>
        <taxon>Eukaryota</taxon>
        <taxon>Metazoa</taxon>
        <taxon>Cnidaria</taxon>
        <taxon>Anthozoa</taxon>
        <taxon>Octocorallia</taxon>
        <taxon>Malacalcyonacea</taxon>
        <taxon>Plexauridae</taxon>
        <taxon>Paramuricea</taxon>
    </lineage>
</organism>
<evidence type="ECO:0000313" key="2">
    <source>
        <dbReference type="Proteomes" id="UP001152795"/>
    </source>
</evidence>
<dbReference type="OrthoDB" id="2123493at2759"/>
<comment type="caution">
    <text evidence="1">The sequence shown here is derived from an EMBL/GenBank/DDBJ whole genome shotgun (WGS) entry which is preliminary data.</text>
</comment>
<reference evidence="1" key="1">
    <citation type="submission" date="2020-04" db="EMBL/GenBank/DDBJ databases">
        <authorList>
            <person name="Alioto T."/>
            <person name="Alioto T."/>
            <person name="Gomez Garrido J."/>
        </authorList>
    </citation>
    <scope>NUCLEOTIDE SEQUENCE</scope>
    <source>
        <strain evidence="1">A484AB</strain>
    </source>
</reference>
<protein>
    <submittedName>
        <fullName evidence="1">Uncharacterized protein</fullName>
    </submittedName>
</protein>
<feature type="non-terminal residue" evidence="1">
    <location>
        <position position="55"/>
    </location>
</feature>
<dbReference type="Proteomes" id="UP001152795">
    <property type="component" value="Unassembled WGS sequence"/>
</dbReference>
<proteinExistence type="predicted"/>
<name>A0A7D9JI20_PARCT</name>
<evidence type="ECO:0000313" key="1">
    <source>
        <dbReference type="EMBL" id="CAB4030183.1"/>
    </source>
</evidence>